<dbReference type="GO" id="GO:1990133">
    <property type="term" value="C:molybdopterin adenylyltransferase complex"/>
    <property type="evidence" value="ECO:0007669"/>
    <property type="project" value="TreeGrafter"/>
</dbReference>
<dbReference type="PANTHER" id="PTHR33359">
    <property type="entry name" value="MOLYBDOPTERIN SYNTHASE SULFUR CARRIER SUBUNIT"/>
    <property type="match status" value="1"/>
</dbReference>
<dbReference type="Proteomes" id="UP001156870">
    <property type="component" value="Unassembled WGS sequence"/>
</dbReference>
<evidence type="ECO:0000256" key="4">
    <source>
        <dbReference type="ARBA" id="ARBA00024200"/>
    </source>
</evidence>
<name>A0AA37T1W9_9GAMM</name>
<dbReference type="FunFam" id="3.10.20.30:FF:000010">
    <property type="entry name" value="Molybdopterin synthase sulfur carrier subunit"/>
    <property type="match status" value="1"/>
</dbReference>
<organism evidence="6 7">
    <name type="scientific">Marinibactrum halimedae</name>
    <dbReference type="NCBI Taxonomy" id="1444977"/>
    <lineage>
        <taxon>Bacteria</taxon>
        <taxon>Pseudomonadati</taxon>
        <taxon>Pseudomonadota</taxon>
        <taxon>Gammaproteobacteria</taxon>
        <taxon>Cellvibrionales</taxon>
        <taxon>Cellvibrionaceae</taxon>
        <taxon>Marinibactrum</taxon>
    </lineage>
</organism>
<evidence type="ECO:0000256" key="3">
    <source>
        <dbReference type="ARBA" id="ARBA00023150"/>
    </source>
</evidence>
<evidence type="ECO:0000256" key="1">
    <source>
        <dbReference type="ARBA" id="ARBA00005046"/>
    </source>
</evidence>
<dbReference type="GO" id="GO:0006777">
    <property type="term" value="P:Mo-molybdopterin cofactor biosynthetic process"/>
    <property type="evidence" value="ECO:0007669"/>
    <property type="project" value="UniProtKB-KW"/>
</dbReference>
<evidence type="ECO:0000313" key="7">
    <source>
        <dbReference type="Proteomes" id="UP001156870"/>
    </source>
</evidence>
<comment type="caution">
    <text evidence="6">The sequence shown here is derived from an EMBL/GenBank/DDBJ whole genome shotgun (WGS) entry which is preliminary data.</text>
</comment>
<evidence type="ECO:0000256" key="5">
    <source>
        <dbReference type="ARBA" id="ARBA00024247"/>
    </source>
</evidence>
<keyword evidence="7" id="KW-1185">Reference proteome</keyword>
<dbReference type="InterPro" id="IPR016155">
    <property type="entry name" value="Mopterin_synth/thiamin_S_b"/>
</dbReference>
<accession>A0AA37T1W9</accession>
<proteinExistence type="inferred from homology"/>
<dbReference type="GO" id="GO:0000166">
    <property type="term" value="F:nucleotide binding"/>
    <property type="evidence" value="ECO:0007669"/>
    <property type="project" value="UniProtKB-KW"/>
</dbReference>
<protein>
    <recommendedName>
        <fullName evidence="5">Molybdopterin synthase sulfur carrier subunit</fullName>
    </recommendedName>
</protein>
<dbReference type="RefSeq" id="WP_232594476.1">
    <property type="nucleotide sequence ID" value="NZ_BSPD01000027.1"/>
</dbReference>
<dbReference type="Pfam" id="PF02597">
    <property type="entry name" value="ThiS"/>
    <property type="match status" value="1"/>
</dbReference>
<keyword evidence="2" id="KW-0547">Nucleotide-binding</keyword>
<dbReference type="InterPro" id="IPR012675">
    <property type="entry name" value="Beta-grasp_dom_sf"/>
</dbReference>
<comment type="pathway">
    <text evidence="1">Cofactor biosynthesis; molybdopterin biosynthesis.</text>
</comment>
<comment type="similarity">
    <text evidence="4">Belongs to the MoaD family.</text>
</comment>
<dbReference type="InterPro" id="IPR044672">
    <property type="entry name" value="MOCS2A"/>
</dbReference>
<dbReference type="CDD" id="cd00754">
    <property type="entry name" value="Ubl_MoaD"/>
    <property type="match status" value="1"/>
</dbReference>
<dbReference type="NCBIfam" id="TIGR01682">
    <property type="entry name" value="moaD"/>
    <property type="match status" value="1"/>
</dbReference>
<dbReference type="SUPFAM" id="SSF54285">
    <property type="entry name" value="MoaD/ThiS"/>
    <property type="match status" value="1"/>
</dbReference>
<dbReference type="Gene3D" id="3.10.20.30">
    <property type="match status" value="1"/>
</dbReference>
<gene>
    <name evidence="6" type="primary">moaD</name>
    <name evidence="6" type="ORF">GCM10007877_09730</name>
</gene>
<sequence length="89" mass="9547">MIKVLFFASLRDKLGVSELAVSIDQLTAISHETSVEVLVKHLSSQNAQWGDILNSDASLLIAINQTMVESNTVIHDGDEVALFPPVTGG</sequence>
<keyword evidence="3" id="KW-0501">Molybdenum cofactor biosynthesis</keyword>
<dbReference type="AlphaFoldDB" id="A0AA37T1W9"/>
<evidence type="ECO:0000313" key="6">
    <source>
        <dbReference type="EMBL" id="GLS25259.1"/>
    </source>
</evidence>
<reference evidence="6 7" key="1">
    <citation type="journal article" date="2014" name="Int. J. Syst. Evol. Microbiol.">
        <title>Complete genome sequence of Corynebacterium casei LMG S-19264T (=DSM 44701T), isolated from a smear-ripened cheese.</title>
        <authorList>
            <consortium name="US DOE Joint Genome Institute (JGI-PGF)"/>
            <person name="Walter F."/>
            <person name="Albersmeier A."/>
            <person name="Kalinowski J."/>
            <person name="Ruckert C."/>
        </authorList>
    </citation>
    <scope>NUCLEOTIDE SEQUENCE [LARGE SCALE GENOMIC DNA]</scope>
    <source>
        <strain evidence="6 7">NBRC 110095</strain>
    </source>
</reference>
<evidence type="ECO:0000256" key="2">
    <source>
        <dbReference type="ARBA" id="ARBA00022741"/>
    </source>
</evidence>
<dbReference type="InterPro" id="IPR003749">
    <property type="entry name" value="ThiS/MoaD-like"/>
</dbReference>
<dbReference type="PANTHER" id="PTHR33359:SF1">
    <property type="entry name" value="MOLYBDOPTERIN SYNTHASE SULFUR CARRIER SUBUNIT"/>
    <property type="match status" value="1"/>
</dbReference>
<dbReference type="EMBL" id="BSPD01000027">
    <property type="protein sequence ID" value="GLS25259.1"/>
    <property type="molecule type" value="Genomic_DNA"/>
</dbReference>